<dbReference type="GO" id="GO:0016491">
    <property type="term" value="F:oxidoreductase activity"/>
    <property type="evidence" value="ECO:0007669"/>
    <property type="project" value="UniProtKB-KW"/>
</dbReference>
<dbReference type="RefSeq" id="WP_146979723.1">
    <property type="nucleotide sequence ID" value="NZ_VOSM01000001.1"/>
</dbReference>
<dbReference type="InterPro" id="IPR023753">
    <property type="entry name" value="FAD/NAD-binding_dom"/>
</dbReference>
<evidence type="ECO:0000256" key="1">
    <source>
        <dbReference type="ARBA" id="ARBA00022630"/>
    </source>
</evidence>
<keyword evidence="2" id="KW-0560">Oxidoreductase</keyword>
<dbReference type="PRINTS" id="PR00469">
    <property type="entry name" value="PNDRDTASEII"/>
</dbReference>
<gene>
    <name evidence="4" type="ORF">FRC98_02525</name>
</gene>
<feature type="domain" description="FAD/NAD(P)-binding" evidence="3">
    <location>
        <begin position="9"/>
        <end position="287"/>
    </location>
</feature>
<accession>A0A5C6XHE4</accession>
<evidence type="ECO:0000313" key="5">
    <source>
        <dbReference type="Proteomes" id="UP000321412"/>
    </source>
</evidence>
<evidence type="ECO:0000256" key="2">
    <source>
        <dbReference type="ARBA" id="ARBA00023002"/>
    </source>
</evidence>
<dbReference type="OrthoDB" id="9806179at2"/>
<dbReference type="PRINTS" id="PR00368">
    <property type="entry name" value="FADPNR"/>
</dbReference>
<protein>
    <submittedName>
        <fullName evidence="4">NAD(P)/FAD-dependent oxidoreductase</fullName>
    </submittedName>
</protein>
<evidence type="ECO:0000313" key="4">
    <source>
        <dbReference type="EMBL" id="TXD39294.1"/>
    </source>
</evidence>
<dbReference type="PANTHER" id="PTHR48105">
    <property type="entry name" value="THIOREDOXIN REDUCTASE 1-RELATED-RELATED"/>
    <property type="match status" value="1"/>
</dbReference>
<dbReference type="EMBL" id="VOSM01000001">
    <property type="protein sequence ID" value="TXD39294.1"/>
    <property type="molecule type" value="Genomic_DNA"/>
</dbReference>
<keyword evidence="1" id="KW-0285">Flavoprotein</keyword>
<dbReference type="Gene3D" id="3.50.50.60">
    <property type="entry name" value="FAD/NAD(P)-binding domain"/>
    <property type="match status" value="2"/>
</dbReference>
<keyword evidence="5" id="KW-1185">Reference proteome</keyword>
<evidence type="ECO:0000259" key="3">
    <source>
        <dbReference type="Pfam" id="PF07992"/>
    </source>
</evidence>
<organism evidence="4 5">
    <name type="scientific">Lujinxingia vulgaris</name>
    <dbReference type="NCBI Taxonomy" id="2600176"/>
    <lineage>
        <taxon>Bacteria</taxon>
        <taxon>Deltaproteobacteria</taxon>
        <taxon>Bradymonadales</taxon>
        <taxon>Lujinxingiaceae</taxon>
        <taxon>Lujinxingia</taxon>
    </lineage>
</organism>
<dbReference type="Pfam" id="PF07992">
    <property type="entry name" value="Pyr_redox_2"/>
    <property type="match status" value="1"/>
</dbReference>
<reference evidence="4 5" key="1">
    <citation type="submission" date="2019-08" db="EMBL/GenBank/DDBJ databases">
        <title>Bradymonadales sp. TMQ4.</title>
        <authorList>
            <person name="Liang Q."/>
        </authorList>
    </citation>
    <scope>NUCLEOTIDE SEQUENCE [LARGE SCALE GENOMIC DNA]</scope>
    <source>
        <strain evidence="4 5">TMQ4</strain>
    </source>
</reference>
<sequence length="303" mass="33302">MSMIENNLDVLIIGGGPAALSAALYLGRARRRALVVDAGEPRHAPSSGVHKFLTREGVSPAGLRELAWDDLQEFPTIDHRQAYVDGLVFEDNHWRARTDDGQTLQARAVLLAVGVVDVHPDIPGYAERWARSIHHCPFCHGWEVRDQAVAAVGGNEYARHMGPVLTNWSDDVIVLSHGEPFDEETKALLNDLKIPFYTSPIVDLEGEDGALKTIVLENGTRVARSAMFVKLGQRHHELIHTLKLPLKGERLEFVEVDPMQRTPLPMLWAAGDITSGFQQVLEAAAQGARAAASIIMTLTMPAH</sequence>
<name>A0A5C6XHE4_9DELT</name>
<proteinExistence type="predicted"/>
<comment type="caution">
    <text evidence="4">The sequence shown here is derived from an EMBL/GenBank/DDBJ whole genome shotgun (WGS) entry which is preliminary data.</text>
</comment>
<dbReference type="InterPro" id="IPR036188">
    <property type="entry name" value="FAD/NAD-bd_sf"/>
</dbReference>
<dbReference type="InterPro" id="IPR050097">
    <property type="entry name" value="Ferredoxin-NADP_redctase_2"/>
</dbReference>
<dbReference type="Proteomes" id="UP000321412">
    <property type="component" value="Unassembled WGS sequence"/>
</dbReference>
<dbReference type="SUPFAM" id="SSF51905">
    <property type="entry name" value="FAD/NAD(P)-binding domain"/>
    <property type="match status" value="1"/>
</dbReference>
<dbReference type="AlphaFoldDB" id="A0A5C6XHE4"/>